<dbReference type="Proteomes" id="UP000094707">
    <property type="component" value="Chromosome I"/>
</dbReference>
<accession>A0A1D3L244</accession>
<dbReference type="EMBL" id="LT607756">
    <property type="protein sequence ID" value="SCG85638.1"/>
    <property type="molecule type" value="Genomic_DNA"/>
</dbReference>
<feature type="transmembrane region" description="Helical" evidence="1">
    <location>
        <begin position="19"/>
        <end position="39"/>
    </location>
</feature>
<organism evidence="2 3">
    <name type="scientific">Methanobacterium congolense</name>
    <dbReference type="NCBI Taxonomy" id="118062"/>
    <lineage>
        <taxon>Archaea</taxon>
        <taxon>Methanobacteriati</taxon>
        <taxon>Methanobacteriota</taxon>
        <taxon>Methanomada group</taxon>
        <taxon>Methanobacteria</taxon>
        <taxon>Methanobacteriales</taxon>
        <taxon>Methanobacteriaceae</taxon>
        <taxon>Methanobacterium</taxon>
    </lineage>
</organism>
<keyword evidence="1" id="KW-0812">Transmembrane</keyword>
<proteinExistence type="predicted"/>
<dbReference type="STRING" id="118062.MCBB_1079"/>
<name>A0A1D3L244_9EURY</name>
<gene>
    <name evidence="2" type="ORF">MCBB_1079</name>
</gene>
<evidence type="ECO:0000256" key="1">
    <source>
        <dbReference type="SAM" id="Phobius"/>
    </source>
</evidence>
<keyword evidence="1" id="KW-1133">Transmembrane helix</keyword>
<dbReference type="AlphaFoldDB" id="A0A1D3L244"/>
<evidence type="ECO:0000313" key="2">
    <source>
        <dbReference type="EMBL" id="SCG85638.1"/>
    </source>
</evidence>
<keyword evidence="1" id="KW-0472">Membrane</keyword>
<dbReference type="RefSeq" id="WP_084789832.1">
    <property type="nucleotide sequence ID" value="NZ_LT607756.1"/>
</dbReference>
<keyword evidence="3" id="KW-1185">Reference proteome</keyword>
<protein>
    <recommendedName>
        <fullName evidence="4">Class III signal peptide</fullName>
    </recommendedName>
</protein>
<evidence type="ECO:0000313" key="3">
    <source>
        <dbReference type="Proteomes" id="UP000094707"/>
    </source>
</evidence>
<dbReference type="KEGG" id="mcub:MCBB_1079"/>
<reference evidence="2 3" key="1">
    <citation type="submission" date="2016-08" db="EMBL/GenBank/DDBJ databases">
        <authorList>
            <person name="Seilhamer J.J."/>
        </authorList>
    </citation>
    <scope>NUCLEOTIDE SEQUENCE [LARGE SCALE GENOMIC DNA]</scope>
    <source>
        <strain evidence="2">Buetzberg</strain>
    </source>
</reference>
<sequence>MIDLDVIKMDVKGQVSVEYLLVILVVLLVFGMLLTHVITPSIEASSDVSQSSDAKNAVDTIANAADLVYANGPGSKRTLSVYIPKHKDFTTGTDGISMTVVLWDKTNKVITRDTDSKLSTQNLNSVSAGWHTVVVEWKQNEKVVTVNLT</sequence>
<evidence type="ECO:0008006" key="4">
    <source>
        <dbReference type="Google" id="ProtNLM"/>
    </source>
</evidence>
<dbReference type="GeneID" id="30411924"/>